<feature type="compositionally biased region" description="Basic residues" evidence="1">
    <location>
        <begin position="1"/>
        <end position="12"/>
    </location>
</feature>
<proteinExistence type="predicted"/>
<evidence type="ECO:0000313" key="2">
    <source>
        <dbReference type="EMBL" id="EPE35940.1"/>
    </source>
</evidence>
<dbReference type="RefSeq" id="XP_008076758.1">
    <property type="nucleotide sequence ID" value="XM_008078567.1"/>
</dbReference>
<dbReference type="GeneID" id="19464332"/>
<dbReference type="AlphaFoldDB" id="S3DDW0"/>
<dbReference type="HOGENOM" id="CLU_327329_0_0_1"/>
<feature type="compositionally biased region" description="Polar residues" evidence="1">
    <location>
        <begin position="770"/>
        <end position="796"/>
    </location>
</feature>
<feature type="region of interest" description="Disordered" evidence="1">
    <location>
        <begin position="1"/>
        <end position="105"/>
    </location>
</feature>
<feature type="compositionally biased region" description="Polar residues" evidence="1">
    <location>
        <begin position="40"/>
        <end position="70"/>
    </location>
</feature>
<reference evidence="2 3" key="1">
    <citation type="journal article" date="2013" name="BMC Genomics">
        <title>Genomics-driven discovery of the pneumocandin biosynthetic gene cluster in the fungus Glarea lozoyensis.</title>
        <authorList>
            <person name="Chen L."/>
            <person name="Yue Q."/>
            <person name="Zhang X."/>
            <person name="Xiang M."/>
            <person name="Wang C."/>
            <person name="Li S."/>
            <person name="Che Y."/>
            <person name="Ortiz-Lopez F.J."/>
            <person name="Bills G.F."/>
            <person name="Liu X."/>
            <person name="An Z."/>
        </authorList>
    </citation>
    <scope>NUCLEOTIDE SEQUENCE [LARGE SCALE GENOMIC DNA]</scope>
    <source>
        <strain evidence="3">ATCC 20868 / MF5171</strain>
    </source>
</reference>
<evidence type="ECO:0000256" key="1">
    <source>
        <dbReference type="SAM" id="MobiDB-lite"/>
    </source>
</evidence>
<name>S3DDW0_GLAL2</name>
<feature type="compositionally biased region" description="Polar residues" evidence="1">
    <location>
        <begin position="217"/>
        <end position="233"/>
    </location>
</feature>
<gene>
    <name evidence="2" type="ORF">GLAREA_05278</name>
</gene>
<feature type="region of interest" description="Disordered" evidence="1">
    <location>
        <begin position="121"/>
        <end position="337"/>
    </location>
</feature>
<feature type="compositionally biased region" description="Low complexity" evidence="1">
    <location>
        <begin position="302"/>
        <end position="322"/>
    </location>
</feature>
<keyword evidence="3" id="KW-1185">Reference proteome</keyword>
<sequence>MRVKRAPRRRAPHVSSKTTNSQAAIENDESNTIARAEASTAASVNPQVFKNQLSTPPQTSPNNEFGQSWTEVARFQDVSRKRSSMDSEEYQPFTPQKRRKTFGVHPLTPVSKIKEAVEEEKGDNVIYVESDKEELPPKEPGPTKRTSKYKSPGRYMGEENIQEESVRRKPPENESFYRKQSYNPEIYVPVKRNIAMEDGYSHDSDRSRPWRKRSYTQKRPVQRSSPQKENSFTELLEKMKRSSTPGPGNPTDDMEPGGSDSSPPEERRQPRGRSKALHTPRYSLDLPVEINEEAESGGGAGESEPSSSSSDSDNGDDGNNNPITTPETPDDNSVPMEPSERIKEVLFPYLALGFCPVSHPAINDEVPAIAEAAEGVLSGVYALHTAWMAACVYHNINPNLSNINVEKREDITPHHFRSVLLTTTCQQKAVALWMRKFVAKYGSINHPEARRELRSRVSSWGSWLDAEALLALLRSVNEEFGTNFNLGIVYQGFRGRLLDGGGCDEEYLYRTHGRFHNERGKQGDGQPWIWLYCDNEGKRSEVPGLEEKLEDRYLGFARWTRDTMNTIDFDAGTKLVREWKIANQLRDEVKYGFWQVMEDCEGGSGVEIDGEKWELLDVKKGHFLRYVFLECNWHIPKGYWWMRLAGTRREDYEDDEDHDFGVHDTGLVPCSRLLPITVDKRAPVPEKGATSRCAKLEDPEIDIESFMEKTGADHDTAEIFLDHVAAIRSVPEYHLERVMVDVFTELQKLEKEFKRLAPPQSEGNDVENVGGNSKTGSPLSRKNTSPRWRTSDSPGSNKRLELFNEGSSSRPKEASISPTSKKGTKKKSSEKTKILPIEMIDITRKQSSTSPKSKKKPKENDSQGLKGSHSSRSRRPKSA</sequence>
<protein>
    <submittedName>
        <fullName evidence="2">Uncharacterized protein</fullName>
    </submittedName>
</protein>
<feature type="compositionally biased region" description="Basic and acidic residues" evidence="1">
    <location>
        <begin position="164"/>
        <end position="177"/>
    </location>
</feature>
<dbReference type="Proteomes" id="UP000016922">
    <property type="component" value="Unassembled WGS sequence"/>
</dbReference>
<organism evidence="2 3">
    <name type="scientific">Glarea lozoyensis (strain ATCC 20868 / MF5171)</name>
    <dbReference type="NCBI Taxonomy" id="1116229"/>
    <lineage>
        <taxon>Eukaryota</taxon>
        <taxon>Fungi</taxon>
        <taxon>Dikarya</taxon>
        <taxon>Ascomycota</taxon>
        <taxon>Pezizomycotina</taxon>
        <taxon>Leotiomycetes</taxon>
        <taxon>Helotiales</taxon>
        <taxon>Helotiaceae</taxon>
        <taxon>Glarea</taxon>
    </lineage>
</organism>
<dbReference type="OrthoDB" id="3562113at2759"/>
<feature type="compositionally biased region" description="Polar residues" evidence="1">
    <location>
        <begin position="15"/>
        <end position="24"/>
    </location>
</feature>
<feature type="region of interest" description="Disordered" evidence="1">
    <location>
        <begin position="754"/>
        <end position="879"/>
    </location>
</feature>
<accession>S3DDW0</accession>
<dbReference type="KEGG" id="glz:GLAREA_05278"/>
<evidence type="ECO:0000313" key="3">
    <source>
        <dbReference type="Proteomes" id="UP000016922"/>
    </source>
</evidence>
<feature type="compositionally biased region" description="Basic residues" evidence="1">
    <location>
        <begin position="869"/>
        <end position="879"/>
    </location>
</feature>
<feature type="compositionally biased region" description="Basic and acidic residues" evidence="1">
    <location>
        <begin position="199"/>
        <end position="208"/>
    </location>
</feature>
<dbReference type="EMBL" id="KE145353">
    <property type="protein sequence ID" value="EPE35940.1"/>
    <property type="molecule type" value="Genomic_DNA"/>
</dbReference>